<dbReference type="InterPro" id="IPR008922">
    <property type="entry name" value="Di-copper_centre_dom_sf"/>
</dbReference>
<evidence type="ECO:0000256" key="2">
    <source>
        <dbReference type="ARBA" id="ARBA00023008"/>
    </source>
</evidence>
<dbReference type="Gene3D" id="1.10.1280.10">
    <property type="entry name" value="Di-copper center containing domain from catechol oxidase"/>
    <property type="match status" value="1"/>
</dbReference>
<dbReference type="PANTHER" id="PTHR11474:SF126">
    <property type="entry name" value="TYROSINASE-LIKE PROTEIN TYR-1-RELATED"/>
    <property type="match status" value="1"/>
</dbReference>
<dbReference type="PROSITE" id="PS00497">
    <property type="entry name" value="TYROSINASE_1"/>
    <property type="match status" value="1"/>
</dbReference>
<dbReference type="Proteomes" id="UP001285441">
    <property type="component" value="Unassembled WGS sequence"/>
</dbReference>
<dbReference type="GO" id="GO:0046872">
    <property type="term" value="F:metal ion binding"/>
    <property type="evidence" value="ECO:0007669"/>
    <property type="project" value="UniProtKB-KW"/>
</dbReference>
<feature type="signal peptide" evidence="3">
    <location>
        <begin position="1"/>
        <end position="25"/>
    </location>
</feature>
<keyword evidence="3" id="KW-0732">Signal</keyword>
<evidence type="ECO:0000256" key="3">
    <source>
        <dbReference type="SAM" id="SignalP"/>
    </source>
</evidence>
<feature type="domain" description="Tyrosinase copper-binding" evidence="5">
    <location>
        <begin position="276"/>
        <end position="287"/>
    </location>
</feature>
<dbReference type="Pfam" id="PF00264">
    <property type="entry name" value="Tyrosinase"/>
    <property type="match status" value="1"/>
</dbReference>
<feature type="domain" description="Tyrosinase copper-binding" evidence="4">
    <location>
        <begin position="98"/>
        <end position="115"/>
    </location>
</feature>
<dbReference type="AlphaFoldDB" id="A0AAE0U7N4"/>
<name>A0AAE0U7N4_9PEZI</name>
<gene>
    <name evidence="6" type="ORF">B0H63DRAFT_18069</name>
</gene>
<dbReference type="EMBL" id="JAULSW010000001">
    <property type="protein sequence ID" value="KAK3393459.1"/>
    <property type="molecule type" value="Genomic_DNA"/>
</dbReference>
<evidence type="ECO:0000259" key="5">
    <source>
        <dbReference type="PROSITE" id="PS00498"/>
    </source>
</evidence>
<evidence type="ECO:0000259" key="4">
    <source>
        <dbReference type="PROSITE" id="PS00497"/>
    </source>
</evidence>
<feature type="chain" id="PRO_5042008348" description="Tyrosinase copper-binding domain-containing protein" evidence="3">
    <location>
        <begin position="26"/>
        <end position="366"/>
    </location>
</feature>
<organism evidence="6 7">
    <name type="scientific">Podospora didyma</name>
    <dbReference type="NCBI Taxonomy" id="330526"/>
    <lineage>
        <taxon>Eukaryota</taxon>
        <taxon>Fungi</taxon>
        <taxon>Dikarya</taxon>
        <taxon>Ascomycota</taxon>
        <taxon>Pezizomycotina</taxon>
        <taxon>Sordariomycetes</taxon>
        <taxon>Sordariomycetidae</taxon>
        <taxon>Sordariales</taxon>
        <taxon>Podosporaceae</taxon>
        <taxon>Podospora</taxon>
    </lineage>
</organism>
<evidence type="ECO:0000313" key="7">
    <source>
        <dbReference type="Proteomes" id="UP001285441"/>
    </source>
</evidence>
<proteinExistence type="predicted"/>
<keyword evidence="7" id="KW-1185">Reference proteome</keyword>
<reference evidence="6" key="2">
    <citation type="submission" date="2023-06" db="EMBL/GenBank/DDBJ databases">
        <authorList>
            <consortium name="Lawrence Berkeley National Laboratory"/>
            <person name="Haridas S."/>
            <person name="Hensen N."/>
            <person name="Bonometti L."/>
            <person name="Westerberg I."/>
            <person name="Brannstrom I.O."/>
            <person name="Guillou S."/>
            <person name="Cros-Aarteil S."/>
            <person name="Calhoun S."/>
            <person name="Kuo A."/>
            <person name="Mondo S."/>
            <person name="Pangilinan J."/>
            <person name="Riley R."/>
            <person name="LaButti K."/>
            <person name="Andreopoulos B."/>
            <person name="Lipzen A."/>
            <person name="Chen C."/>
            <person name="Yanf M."/>
            <person name="Daum C."/>
            <person name="Ng V."/>
            <person name="Clum A."/>
            <person name="Steindorff A."/>
            <person name="Ohm R."/>
            <person name="Martin F."/>
            <person name="Silar P."/>
            <person name="Natvig D."/>
            <person name="Lalanne C."/>
            <person name="Gautier V."/>
            <person name="Ament-velasquez S.L."/>
            <person name="Kruys A."/>
            <person name="Hutchinson M.I."/>
            <person name="Powell A.J."/>
            <person name="Barry K."/>
            <person name="Miller A.N."/>
            <person name="Grigoriev I.V."/>
            <person name="Debuchy R."/>
            <person name="Gladieux P."/>
            <person name="Thoren M.H."/>
            <person name="Johannesson H."/>
        </authorList>
    </citation>
    <scope>NUCLEOTIDE SEQUENCE</scope>
    <source>
        <strain evidence="6">CBS 232.78</strain>
    </source>
</reference>
<dbReference type="InterPro" id="IPR050316">
    <property type="entry name" value="Tyrosinase/Hemocyanin"/>
</dbReference>
<dbReference type="PROSITE" id="PS00498">
    <property type="entry name" value="TYROSINASE_2"/>
    <property type="match status" value="1"/>
</dbReference>
<evidence type="ECO:0000313" key="6">
    <source>
        <dbReference type="EMBL" id="KAK3393459.1"/>
    </source>
</evidence>
<dbReference type="InterPro" id="IPR002227">
    <property type="entry name" value="Tyrosinase_Cu-bd"/>
</dbReference>
<protein>
    <recommendedName>
        <fullName evidence="4 5">Tyrosinase copper-binding domain-containing protein</fullName>
    </recommendedName>
</protein>
<evidence type="ECO:0000256" key="1">
    <source>
        <dbReference type="ARBA" id="ARBA00022723"/>
    </source>
</evidence>
<dbReference type="GO" id="GO:0016491">
    <property type="term" value="F:oxidoreductase activity"/>
    <property type="evidence" value="ECO:0007669"/>
    <property type="project" value="InterPro"/>
</dbReference>
<dbReference type="SUPFAM" id="SSF48056">
    <property type="entry name" value="Di-copper centre-containing domain"/>
    <property type="match status" value="1"/>
</dbReference>
<keyword evidence="2" id="KW-0186">Copper</keyword>
<keyword evidence="1" id="KW-0479">Metal-binding</keyword>
<reference evidence="6" key="1">
    <citation type="journal article" date="2023" name="Mol. Phylogenet. Evol.">
        <title>Genome-scale phylogeny and comparative genomics of the fungal order Sordariales.</title>
        <authorList>
            <person name="Hensen N."/>
            <person name="Bonometti L."/>
            <person name="Westerberg I."/>
            <person name="Brannstrom I.O."/>
            <person name="Guillou S."/>
            <person name="Cros-Aarteil S."/>
            <person name="Calhoun S."/>
            <person name="Haridas S."/>
            <person name="Kuo A."/>
            <person name="Mondo S."/>
            <person name="Pangilinan J."/>
            <person name="Riley R."/>
            <person name="LaButti K."/>
            <person name="Andreopoulos B."/>
            <person name="Lipzen A."/>
            <person name="Chen C."/>
            <person name="Yan M."/>
            <person name="Daum C."/>
            <person name="Ng V."/>
            <person name="Clum A."/>
            <person name="Steindorff A."/>
            <person name="Ohm R.A."/>
            <person name="Martin F."/>
            <person name="Silar P."/>
            <person name="Natvig D.O."/>
            <person name="Lalanne C."/>
            <person name="Gautier V."/>
            <person name="Ament-Velasquez S.L."/>
            <person name="Kruys A."/>
            <person name="Hutchinson M.I."/>
            <person name="Powell A.J."/>
            <person name="Barry K."/>
            <person name="Miller A.N."/>
            <person name="Grigoriev I.V."/>
            <person name="Debuchy R."/>
            <person name="Gladieux P."/>
            <person name="Hiltunen Thoren M."/>
            <person name="Johannesson H."/>
        </authorList>
    </citation>
    <scope>NUCLEOTIDE SEQUENCE</scope>
    <source>
        <strain evidence="6">CBS 232.78</strain>
    </source>
</reference>
<accession>A0AAE0U7N4</accession>
<comment type="caution">
    <text evidence="6">The sequence shown here is derived from an EMBL/GenBank/DDBJ whole genome shotgun (WGS) entry which is preliminary data.</text>
</comment>
<sequence>MAAGLSIRALLGFAYLLWACALSSASPTKGGPSRPGHKVPIVRREWRILSKHDKADYIKAVKCLLVKPALTPAFNNTGVKSRYDDLVYTHVQQTNAIHFTGHFMAWHRFFTATYETMLRNECGFTGAQPYWDWTLDSPASNWASSPVFDAVTGFGGNGAFIPGDPTSPWEVPGRSGGGCVTTGPFAGDNTLVHLGPFDSVTYNPQCLKRDLAPYFAARYLAKNQTQLTLAQPDFGWFARTVEGGPSFEASGIHGGGHYGVGGTYGQMGDLFVSPADPLFFLHHANLDRVWWSWQKLNLRTRLTDVSGPIYLMDYANALGGNVTLDFPMTLGVSAADLTVADVMNISGCGKTGAMCYEYDKVYTLQK</sequence>
<dbReference type="PANTHER" id="PTHR11474">
    <property type="entry name" value="TYROSINASE FAMILY MEMBER"/>
    <property type="match status" value="1"/>
</dbReference>
<dbReference type="PRINTS" id="PR00092">
    <property type="entry name" value="TYROSINASE"/>
</dbReference>